<gene>
    <name evidence="7" type="ORF">KPL37_03030</name>
</gene>
<evidence type="ECO:0000313" key="7">
    <source>
        <dbReference type="EMBL" id="MBU3158748.1"/>
    </source>
</evidence>
<evidence type="ECO:0000259" key="5">
    <source>
        <dbReference type="Pfam" id="PF03633"/>
    </source>
</evidence>
<protein>
    <submittedName>
        <fullName evidence="7">Glycoside hydrolase family 65 protein</fullName>
    </submittedName>
</protein>
<evidence type="ECO:0000313" key="8">
    <source>
        <dbReference type="Proteomes" id="UP000776252"/>
    </source>
</evidence>
<sequence length="758" mass="87602">MNLWKISLDKYNSYDNRKYETLFTLANGYRGIRGALEFSSKGNKGNYIAGIFDKSQSQVTEIVNLQDPLGFNIYIEDEKVDIDECVLDSFKRELDMYKGILYTSFIAITKKGKSIEVKCERFVSRNKINRWAAKYEITPLNFNGKVFLENYIDGSVTNSAWDVMNKTKHFKVKNNYDSNPGIALTVETNDNNIKALELTTLMGENEIGNIFKNRRYSEFGELVSEVYETFMTEGKSSTIVKYGISISDRDLKSDLYASGTRQLKDFMKDGYDVEIKKHIIIWEKIWNEIDINIDGDEKAQIGIRFNLFQLASSAYEGDTTISIAAKGLHGEGYKGHVFWDTEVFMLPFFIYTRPDVAKALLMYRYNTLKGARKNAETTGYKGARFAWEAADEGLEVTPKWGVDYDGNAVRIWTGDEEYHINSDIAFGIVEYYRATNDKEFIVNQGVEILLDTAKFWQSRVEYNKVEDRYEISSVIGPDEFHEHVDNNVFTNYLAKWNIEKALFFKNWLKIEDNVKYKVLCSKLGLNEEDFNVWEMIYKKMYIPKSEDGMIIEQFEGYFDLADIEISKYDENEMPIWPDFKGNKLGETQLLKQADVAQLMIMLPEEFSEDVKKFNYEYYEQRTMHKSSLSPSMYSILGLAVGDRQNAYKYFMKAIYTDLEDNQGNTDFGLHAAAAGGSWQSAIFGFVGLRVNKEGILNINPWLPEQWEGLSFNINWKNSRVSISISKDKIEVNSTGDLSLNIYDKKYLISNKKHLVVER</sequence>
<dbReference type="PANTHER" id="PTHR11051">
    <property type="entry name" value="GLYCOSYL HYDROLASE-RELATED"/>
    <property type="match status" value="1"/>
</dbReference>
<dbReference type="Proteomes" id="UP000776252">
    <property type="component" value="Unassembled WGS sequence"/>
</dbReference>
<comment type="similarity">
    <text evidence="1">Belongs to the glycosyl hydrolase 65 family.</text>
</comment>
<organism evidence="7 8">
    <name type="scientific">Clostridium frigoris</name>
    <dbReference type="NCBI Taxonomy" id="205327"/>
    <lineage>
        <taxon>Bacteria</taxon>
        <taxon>Bacillati</taxon>
        <taxon>Bacillota</taxon>
        <taxon>Clostridia</taxon>
        <taxon>Eubacteriales</taxon>
        <taxon>Clostridiaceae</taxon>
        <taxon>Clostridium</taxon>
    </lineage>
</organism>
<keyword evidence="3" id="KW-0808">Transferase</keyword>
<dbReference type="PIRSF" id="PIRSF036289">
    <property type="entry name" value="Glycosyl_hydrolase_malt_phosph"/>
    <property type="match status" value="1"/>
</dbReference>
<name>A0ABS6BPB8_9CLOT</name>
<feature type="domain" description="Glycoside hydrolase family 65 C-terminal" evidence="5">
    <location>
        <begin position="688"/>
        <end position="746"/>
    </location>
</feature>
<keyword evidence="8" id="KW-1185">Reference proteome</keyword>
<dbReference type="Pfam" id="PF03633">
    <property type="entry name" value="Glyco_hydro_65C"/>
    <property type="match status" value="1"/>
</dbReference>
<accession>A0ABS6BPB8</accession>
<feature type="domain" description="Glycoside hydrolase family 65 N-terminal" evidence="6">
    <location>
        <begin position="10"/>
        <end position="247"/>
    </location>
</feature>
<dbReference type="InterPro" id="IPR005194">
    <property type="entry name" value="Glyco_hydro_65_C"/>
</dbReference>
<comment type="caution">
    <text evidence="7">The sequence shown here is derived from an EMBL/GenBank/DDBJ whole genome shotgun (WGS) entry which is preliminary data.</text>
</comment>
<dbReference type="PANTHER" id="PTHR11051:SF8">
    <property type="entry name" value="PROTEIN-GLUCOSYLGALACTOSYLHYDROXYLYSINE GLUCOSIDASE"/>
    <property type="match status" value="1"/>
</dbReference>
<dbReference type="EMBL" id="JAHLDV010000004">
    <property type="protein sequence ID" value="MBU3158748.1"/>
    <property type="molecule type" value="Genomic_DNA"/>
</dbReference>
<dbReference type="InterPro" id="IPR005196">
    <property type="entry name" value="Glyco_hydro_65_N"/>
</dbReference>
<evidence type="ECO:0000256" key="2">
    <source>
        <dbReference type="ARBA" id="ARBA00022676"/>
    </source>
</evidence>
<reference evidence="7 8" key="1">
    <citation type="submission" date="2021-06" db="EMBL/GenBank/DDBJ databases">
        <title>Clostridia strains as spoilage organisms.</title>
        <authorList>
            <person name="Wambui J."/>
            <person name="Stephan R."/>
            <person name="Stevens M.J.A."/>
        </authorList>
    </citation>
    <scope>NUCLEOTIDE SEQUENCE [LARGE SCALE GENOMIC DNA]</scope>
    <source>
        <strain evidence="7 8">DSM 14204</strain>
    </source>
</reference>
<evidence type="ECO:0000259" key="6">
    <source>
        <dbReference type="Pfam" id="PF03636"/>
    </source>
</evidence>
<dbReference type="RefSeq" id="WP_216145958.1">
    <property type="nucleotide sequence ID" value="NZ_JAHLDV010000004.1"/>
</dbReference>
<keyword evidence="7" id="KW-0378">Hydrolase</keyword>
<evidence type="ECO:0000256" key="3">
    <source>
        <dbReference type="ARBA" id="ARBA00022679"/>
    </source>
</evidence>
<dbReference type="Pfam" id="PF03636">
    <property type="entry name" value="Glyco_hydro_65N"/>
    <property type="match status" value="1"/>
</dbReference>
<feature type="domain" description="Glycoside hydrolase family 65 central catalytic" evidence="4">
    <location>
        <begin position="304"/>
        <end position="679"/>
    </location>
</feature>
<evidence type="ECO:0000256" key="1">
    <source>
        <dbReference type="ARBA" id="ARBA00006768"/>
    </source>
</evidence>
<keyword evidence="2" id="KW-0328">Glycosyltransferase</keyword>
<dbReference type="InterPro" id="IPR005195">
    <property type="entry name" value="Glyco_hydro_65_M"/>
</dbReference>
<dbReference type="GO" id="GO:0016787">
    <property type="term" value="F:hydrolase activity"/>
    <property type="evidence" value="ECO:0007669"/>
    <property type="project" value="UniProtKB-KW"/>
</dbReference>
<proteinExistence type="inferred from homology"/>
<dbReference type="InterPro" id="IPR017045">
    <property type="entry name" value="Malt_Pase/Glycosyl_Hdrlase"/>
</dbReference>
<dbReference type="Pfam" id="PF03632">
    <property type="entry name" value="Glyco_hydro_65m"/>
    <property type="match status" value="1"/>
</dbReference>
<evidence type="ECO:0000259" key="4">
    <source>
        <dbReference type="Pfam" id="PF03632"/>
    </source>
</evidence>